<accession>A0A2J0JH50</accession>
<evidence type="ECO:0000313" key="2">
    <source>
        <dbReference type="EMBL" id="PIR68659.1"/>
    </source>
</evidence>
<feature type="coiled-coil region" evidence="1">
    <location>
        <begin position="6"/>
        <end position="73"/>
    </location>
</feature>
<dbReference type="EMBL" id="PFCP01000065">
    <property type="protein sequence ID" value="PIR68659.1"/>
    <property type="molecule type" value="Genomic_DNA"/>
</dbReference>
<reference evidence="3" key="1">
    <citation type="submission" date="2017-09" db="EMBL/GenBank/DDBJ databases">
        <title>Depth-based differentiation of microbial function through sediment-hosted aquifers and enrichment of novel symbionts in the deep terrestrial subsurface.</title>
        <authorList>
            <person name="Probst A.J."/>
            <person name="Ladd B."/>
            <person name="Jarett J.K."/>
            <person name="Geller-Mcgrath D.E."/>
            <person name="Sieber C.M.K."/>
            <person name="Emerson J.B."/>
            <person name="Anantharaman K."/>
            <person name="Thomas B.C."/>
            <person name="Malmstrom R."/>
            <person name="Stieglmeier M."/>
            <person name="Klingl A."/>
            <person name="Woyke T."/>
            <person name="Ryan C.M."/>
            <person name="Banfield J.F."/>
        </authorList>
    </citation>
    <scope>NUCLEOTIDE SEQUENCE [LARGE SCALE GENOMIC DNA]</scope>
</reference>
<evidence type="ECO:0000256" key="1">
    <source>
        <dbReference type="SAM" id="Coils"/>
    </source>
</evidence>
<gene>
    <name evidence="2" type="ORF">COU48_02780</name>
</gene>
<dbReference type="AlphaFoldDB" id="A0A2J0JH50"/>
<comment type="caution">
    <text evidence="2">The sequence shown here is derived from an EMBL/GenBank/DDBJ whole genome shotgun (WGS) entry which is preliminary data.</text>
</comment>
<sequence length="78" mass="9447">MSIEDLKKIESKEKKLELSNEESEIRDQIEAYHVRQQELSKEIEEKKAKKEDISDLEITFNENKEEYERLSKLLDKFE</sequence>
<dbReference type="Proteomes" id="UP000228613">
    <property type="component" value="Unassembled WGS sequence"/>
</dbReference>
<evidence type="ECO:0000313" key="3">
    <source>
        <dbReference type="Proteomes" id="UP000228613"/>
    </source>
</evidence>
<protein>
    <recommendedName>
        <fullName evidence="4">Nucleotide exchange factor GrpE</fullName>
    </recommendedName>
</protein>
<name>A0A2J0JH50_9BACT</name>
<proteinExistence type="predicted"/>
<evidence type="ECO:0008006" key="4">
    <source>
        <dbReference type="Google" id="ProtNLM"/>
    </source>
</evidence>
<keyword evidence="1" id="KW-0175">Coiled coil</keyword>
<organism evidence="2 3">
    <name type="scientific">Candidatus Nomurabacteria bacterium CG10_big_fil_rev_8_21_14_0_10_03_31_7</name>
    <dbReference type="NCBI Taxonomy" id="1974730"/>
    <lineage>
        <taxon>Bacteria</taxon>
        <taxon>Candidatus Nomuraibacteriota</taxon>
    </lineage>
</organism>